<evidence type="ECO:0000256" key="4">
    <source>
        <dbReference type="ARBA" id="ARBA00022989"/>
    </source>
</evidence>
<feature type="transmembrane region" description="Helical" evidence="6">
    <location>
        <begin position="191"/>
        <end position="213"/>
    </location>
</feature>
<dbReference type="PANTHER" id="PTHR23427:SF2">
    <property type="entry name" value="SURFEIT LOCUS PROTEIN 1"/>
    <property type="match status" value="1"/>
</dbReference>
<protein>
    <recommendedName>
        <fullName evidence="6">SURF1-like protein</fullName>
    </recommendedName>
</protein>
<organism evidence="7 8">
    <name type="scientific">Algicella marina</name>
    <dbReference type="NCBI Taxonomy" id="2683284"/>
    <lineage>
        <taxon>Bacteria</taxon>
        <taxon>Pseudomonadati</taxon>
        <taxon>Pseudomonadota</taxon>
        <taxon>Alphaproteobacteria</taxon>
        <taxon>Rhodobacterales</taxon>
        <taxon>Paracoccaceae</taxon>
        <taxon>Algicella</taxon>
    </lineage>
</organism>
<keyword evidence="6" id="KW-1003">Cell membrane</keyword>
<dbReference type="Pfam" id="PF02104">
    <property type="entry name" value="SURF1"/>
    <property type="match status" value="1"/>
</dbReference>
<evidence type="ECO:0000256" key="5">
    <source>
        <dbReference type="ARBA" id="ARBA00023136"/>
    </source>
</evidence>
<sequence length="220" mass="24238">MMRRLIFALVFGLSGTAILVSLSYWQVQRLAWKEARIAELEIRMAETPRDLEDYEEPERFHAVQAEGRFAGATLDVLTSRPGDGPGFRVIQRFETGNGAVLVDRGFLPEAEKGSQLASGPMLVVGHFDMPQESDSFTPSPNAERGIWFARDVETMAAALDTRPVLIVASRPTGEPSPRPMPVSITLPNNHLQYAITWGLLAVVWLAMTGLYVLGKRGKSA</sequence>
<dbReference type="GO" id="GO:0005886">
    <property type="term" value="C:plasma membrane"/>
    <property type="evidence" value="ECO:0007669"/>
    <property type="project" value="UniProtKB-SubCell"/>
</dbReference>
<keyword evidence="5 6" id="KW-0472">Membrane</keyword>
<evidence type="ECO:0000256" key="6">
    <source>
        <dbReference type="RuleBase" id="RU363076"/>
    </source>
</evidence>
<dbReference type="CDD" id="cd06662">
    <property type="entry name" value="SURF1"/>
    <property type="match status" value="1"/>
</dbReference>
<accession>A0A6P1SYA2</accession>
<keyword evidence="3 6" id="KW-0812">Transmembrane</keyword>
<gene>
    <name evidence="7" type="ORF">GO499_10995</name>
</gene>
<name>A0A6P1SYA2_9RHOB</name>
<dbReference type="InterPro" id="IPR045214">
    <property type="entry name" value="Surf1/Surf4"/>
</dbReference>
<evidence type="ECO:0000313" key="8">
    <source>
        <dbReference type="Proteomes" id="UP000464495"/>
    </source>
</evidence>
<proteinExistence type="inferred from homology"/>
<comment type="subcellular location">
    <subcellularLocation>
        <location evidence="6">Cell membrane</location>
        <topology evidence="6">Multi-pass membrane protein</topology>
    </subcellularLocation>
    <subcellularLocation>
        <location evidence="1">Membrane</location>
    </subcellularLocation>
</comment>
<keyword evidence="8" id="KW-1185">Reference proteome</keyword>
<comment type="caution">
    <text evidence="6">Lacks conserved residue(s) required for the propagation of feature annotation.</text>
</comment>
<evidence type="ECO:0000256" key="2">
    <source>
        <dbReference type="ARBA" id="ARBA00007165"/>
    </source>
</evidence>
<evidence type="ECO:0000256" key="1">
    <source>
        <dbReference type="ARBA" id="ARBA00004370"/>
    </source>
</evidence>
<dbReference type="KEGG" id="amaq:GO499_10995"/>
<comment type="similarity">
    <text evidence="2 6">Belongs to the SURF1 family.</text>
</comment>
<dbReference type="EMBL" id="CP046620">
    <property type="protein sequence ID" value="QHQ35664.1"/>
    <property type="molecule type" value="Genomic_DNA"/>
</dbReference>
<evidence type="ECO:0000256" key="3">
    <source>
        <dbReference type="ARBA" id="ARBA00022692"/>
    </source>
</evidence>
<dbReference type="InterPro" id="IPR002994">
    <property type="entry name" value="Surf1/Shy1"/>
</dbReference>
<dbReference type="AlphaFoldDB" id="A0A6P1SYA2"/>
<evidence type="ECO:0000313" key="7">
    <source>
        <dbReference type="EMBL" id="QHQ35664.1"/>
    </source>
</evidence>
<reference evidence="7 8" key="1">
    <citation type="submission" date="2019-12" db="EMBL/GenBank/DDBJ databases">
        <title>Complete genome sequence of Algicella marina strain 9Alg 56(T) isolated from the red alga Tichocarpus crinitus.</title>
        <authorList>
            <person name="Kim S.-G."/>
            <person name="Nedashkovskaya O.I."/>
        </authorList>
    </citation>
    <scope>NUCLEOTIDE SEQUENCE [LARGE SCALE GENOMIC DNA]</scope>
    <source>
        <strain evidence="7 8">9Alg 56</strain>
    </source>
</reference>
<dbReference type="PANTHER" id="PTHR23427">
    <property type="entry name" value="SURFEIT LOCUS PROTEIN"/>
    <property type="match status" value="1"/>
</dbReference>
<dbReference type="PROSITE" id="PS50895">
    <property type="entry name" value="SURF1"/>
    <property type="match status" value="1"/>
</dbReference>
<dbReference type="Proteomes" id="UP000464495">
    <property type="component" value="Chromosome"/>
</dbReference>
<keyword evidence="4 6" id="KW-1133">Transmembrane helix</keyword>